<keyword evidence="5 7" id="KW-1133">Transmembrane helix</keyword>
<evidence type="ECO:0000256" key="5">
    <source>
        <dbReference type="ARBA" id="ARBA00022989"/>
    </source>
</evidence>
<dbReference type="AlphaFoldDB" id="A0A2L2BRH1"/>
<evidence type="ECO:0000313" key="10">
    <source>
        <dbReference type="Proteomes" id="UP000243077"/>
    </source>
</evidence>
<proteinExistence type="inferred from homology"/>
<keyword evidence="6 7" id="KW-0472">Membrane</keyword>
<keyword evidence="2 7" id="KW-0813">Transport</keyword>
<dbReference type="Gene3D" id="1.10.3720.10">
    <property type="entry name" value="MetI-like"/>
    <property type="match status" value="1"/>
</dbReference>
<dbReference type="InterPro" id="IPR000515">
    <property type="entry name" value="MetI-like"/>
</dbReference>
<organism evidence="9 10">
    <name type="scientific">Pontimonas salivibrio</name>
    <dbReference type="NCBI Taxonomy" id="1159327"/>
    <lineage>
        <taxon>Bacteria</taxon>
        <taxon>Bacillati</taxon>
        <taxon>Actinomycetota</taxon>
        <taxon>Actinomycetes</taxon>
        <taxon>Micrococcales</taxon>
        <taxon>Microbacteriaceae</taxon>
        <taxon>Pontimonas</taxon>
    </lineage>
</organism>
<keyword evidence="3" id="KW-1003">Cell membrane</keyword>
<dbReference type="InterPro" id="IPR035906">
    <property type="entry name" value="MetI-like_sf"/>
</dbReference>
<reference evidence="9 10" key="1">
    <citation type="submission" date="2018-02" db="EMBL/GenBank/DDBJ databases">
        <title>Complete genome of the streamlined marine actinobacterium Pontimonas salivibrio CL-TW6 adapted to coastal planktonic lifestype.</title>
        <authorList>
            <person name="Cho B.C."/>
            <person name="Hardies S.C."/>
            <person name="Jang G.I."/>
            <person name="Hwang C.Y."/>
        </authorList>
    </citation>
    <scope>NUCLEOTIDE SEQUENCE [LARGE SCALE GENOMIC DNA]</scope>
    <source>
        <strain evidence="9 10">CL-TW6</strain>
    </source>
</reference>
<evidence type="ECO:0000259" key="8">
    <source>
        <dbReference type="PROSITE" id="PS50928"/>
    </source>
</evidence>
<evidence type="ECO:0000256" key="3">
    <source>
        <dbReference type="ARBA" id="ARBA00022475"/>
    </source>
</evidence>
<dbReference type="GO" id="GO:0005886">
    <property type="term" value="C:plasma membrane"/>
    <property type="evidence" value="ECO:0007669"/>
    <property type="project" value="UniProtKB-SubCell"/>
</dbReference>
<dbReference type="PANTHER" id="PTHR43386:SF1">
    <property type="entry name" value="D,D-DIPEPTIDE TRANSPORT SYSTEM PERMEASE PROTEIN DDPC-RELATED"/>
    <property type="match status" value="1"/>
</dbReference>
<dbReference type="EMBL" id="CP026923">
    <property type="protein sequence ID" value="AVG24227.1"/>
    <property type="molecule type" value="Genomic_DNA"/>
</dbReference>
<keyword evidence="4 7" id="KW-0812">Transmembrane</keyword>
<comment type="subcellular location">
    <subcellularLocation>
        <location evidence="1 7">Cell membrane</location>
        <topology evidence="1 7">Multi-pass membrane protein</topology>
    </subcellularLocation>
</comment>
<sequence length="303" mass="32825">MGVASSFFRFIWENKLVALSFFIIGAVLSSALFLDFLAPFDPYLIEMSLRNLPPGTPAESGGVYLLGTDPLGRDILSRIMLGSQVSMSVGIASVVISGTLGTFLGLLAGYYRGWIDTMIMRLVDIQMSVPSLLIALLVLYILGPSFLNVVLVLAITRWMVYARVARGLVLSLRETLFVEAARSLGASDARIIMKHLMPNISAPLLVLATLELAVMLLTEASLSFLGLGIQPPDSSWGLMLAEGRTYLTSAWWLVAVPGFAILLTTLSVNIIATWLRQKTLDERGKKTLEKSDTGVKKQAGGGQ</sequence>
<dbReference type="RefSeq" id="WP_211286283.1">
    <property type="nucleotide sequence ID" value="NZ_CP026923.1"/>
</dbReference>
<feature type="domain" description="ABC transmembrane type-1" evidence="8">
    <location>
        <begin position="83"/>
        <end position="272"/>
    </location>
</feature>
<feature type="transmembrane region" description="Helical" evidence="7">
    <location>
        <begin position="131"/>
        <end position="156"/>
    </location>
</feature>
<comment type="similarity">
    <text evidence="7">Belongs to the binding-protein-dependent transport system permease family.</text>
</comment>
<evidence type="ECO:0000256" key="1">
    <source>
        <dbReference type="ARBA" id="ARBA00004651"/>
    </source>
</evidence>
<dbReference type="CDD" id="cd06261">
    <property type="entry name" value="TM_PBP2"/>
    <property type="match status" value="1"/>
</dbReference>
<feature type="transmembrane region" description="Helical" evidence="7">
    <location>
        <begin position="85"/>
        <end position="111"/>
    </location>
</feature>
<gene>
    <name evidence="9" type="ORF">C3B54_111277</name>
</gene>
<protein>
    <submittedName>
        <fullName evidence="9">Peptide/nickel ABC transporter permease</fullName>
    </submittedName>
</protein>
<dbReference type="PROSITE" id="PS50928">
    <property type="entry name" value="ABC_TM1"/>
    <property type="match status" value="1"/>
</dbReference>
<name>A0A2L2BRH1_9MICO</name>
<feature type="transmembrane region" description="Helical" evidence="7">
    <location>
        <begin position="16"/>
        <end position="38"/>
    </location>
</feature>
<dbReference type="KEGG" id="psai:C3B54_111277"/>
<evidence type="ECO:0000256" key="7">
    <source>
        <dbReference type="RuleBase" id="RU363032"/>
    </source>
</evidence>
<evidence type="ECO:0000256" key="2">
    <source>
        <dbReference type="ARBA" id="ARBA00022448"/>
    </source>
</evidence>
<evidence type="ECO:0000313" key="9">
    <source>
        <dbReference type="EMBL" id="AVG24227.1"/>
    </source>
</evidence>
<evidence type="ECO:0000256" key="4">
    <source>
        <dbReference type="ARBA" id="ARBA00022692"/>
    </source>
</evidence>
<dbReference type="InterPro" id="IPR050366">
    <property type="entry name" value="BP-dependent_transpt_permease"/>
</dbReference>
<dbReference type="SUPFAM" id="SSF161098">
    <property type="entry name" value="MetI-like"/>
    <property type="match status" value="1"/>
</dbReference>
<evidence type="ECO:0000256" key="6">
    <source>
        <dbReference type="ARBA" id="ARBA00023136"/>
    </source>
</evidence>
<keyword evidence="10" id="KW-1185">Reference proteome</keyword>
<dbReference type="GO" id="GO:0055085">
    <property type="term" value="P:transmembrane transport"/>
    <property type="evidence" value="ECO:0007669"/>
    <property type="project" value="InterPro"/>
</dbReference>
<feature type="transmembrane region" description="Helical" evidence="7">
    <location>
        <begin position="249"/>
        <end position="275"/>
    </location>
</feature>
<dbReference type="Proteomes" id="UP000243077">
    <property type="component" value="Chromosome"/>
</dbReference>
<dbReference type="PANTHER" id="PTHR43386">
    <property type="entry name" value="OLIGOPEPTIDE TRANSPORT SYSTEM PERMEASE PROTEIN APPC"/>
    <property type="match status" value="1"/>
</dbReference>
<dbReference type="Pfam" id="PF00528">
    <property type="entry name" value="BPD_transp_1"/>
    <property type="match status" value="1"/>
</dbReference>
<accession>A0A2L2BRH1</accession>